<dbReference type="PROSITE" id="PS50075">
    <property type="entry name" value="CARRIER"/>
    <property type="match status" value="1"/>
</dbReference>
<evidence type="ECO:0000259" key="1">
    <source>
        <dbReference type="PROSITE" id="PS50075"/>
    </source>
</evidence>
<evidence type="ECO:0000313" key="2">
    <source>
        <dbReference type="EMBL" id="MDC8758294.1"/>
    </source>
</evidence>
<dbReference type="RefSeq" id="WP_273670970.1">
    <property type="nucleotide sequence ID" value="NZ_JAQQXR010000004.1"/>
</dbReference>
<dbReference type="Pfam" id="PF00550">
    <property type="entry name" value="PP-binding"/>
    <property type="match status" value="1"/>
</dbReference>
<feature type="domain" description="Carrier" evidence="1">
    <location>
        <begin position="1"/>
        <end position="79"/>
    </location>
</feature>
<accession>A0ABT5K0B7</accession>
<keyword evidence="3" id="KW-1185">Reference proteome</keyword>
<dbReference type="InterPro" id="IPR009081">
    <property type="entry name" value="PP-bd_ACP"/>
</dbReference>
<reference evidence="2 3" key="1">
    <citation type="submission" date="2022-10" db="EMBL/GenBank/DDBJ databases">
        <title>Janthinobacterium sp. hw3 Genome sequencing.</title>
        <authorList>
            <person name="Park S."/>
        </authorList>
    </citation>
    <scope>NUCLEOTIDE SEQUENCE [LARGE SCALE GENOMIC DNA]</scope>
    <source>
        <strain evidence="3">hw3</strain>
    </source>
</reference>
<dbReference type="SUPFAM" id="SSF47336">
    <property type="entry name" value="ACP-like"/>
    <property type="match status" value="1"/>
</dbReference>
<name>A0ABT5K0B7_9BURK</name>
<dbReference type="InterPro" id="IPR036736">
    <property type="entry name" value="ACP-like_sf"/>
</dbReference>
<dbReference type="Proteomes" id="UP001221208">
    <property type="component" value="Unassembled WGS sequence"/>
</dbReference>
<proteinExistence type="predicted"/>
<sequence length="83" mass="9120">MTTLPVLDTLTELFRDVFDDDAIVLTAATTADDVPAWDSLNHISLLVAAEMRFGVKFRTAEMENLKNVGELAALIARLLAQKT</sequence>
<comment type="caution">
    <text evidence="2">The sequence shown here is derived from an EMBL/GenBank/DDBJ whole genome shotgun (WGS) entry which is preliminary data.</text>
</comment>
<dbReference type="Gene3D" id="1.10.1200.10">
    <property type="entry name" value="ACP-like"/>
    <property type="match status" value="1"/>
</dbReference>
<organism evidence="2 3">
    <name type="scientific">Janthinobacterium fluminis</name>
    <dbReference type="NCBI Taxonomy" id="2987524"/>
    <lineage>
        <taxon>Bacteria</taxon>
        <taxon>Pseudomonadati</taxon>
        <taxon>Pseudomonadota</taxon>
        <taxon>Betaproteobacteria</taxon>
        <taxon>Burkholderiales</taxon>
        <taxon>Oxalobacteraceae</taxon>
        <taxon>Janthinobacterium</taxon>
    </lineage>
</organism>
<gene>
    <name evidence="2" type="ORF">OIK44_11905</name>
</gene>
<protein>
    <submittedName>
        <fullName evidence="2">Acyl carrier protein</fullName>
    </submittedName>
</protein>
<dbReference type="EMBL" id="JAQQXR010000004">
    <property type="protein sequence ID" value="MDC8758294.1"/>
    <property type="molecule type" value="Genomic_DNA"/>
</dbReference>
<evidence type="ECO:0000313" key="3">
    <source>
        <dbReference type="Proteomes" id="UP001221208"/>
    </source>
</evidence>